<evidence type="ECO:0000256" key="7">
    <source>
        <dbReference type="ARBA" id="ARBA00023136"/>
    </source>
</evidence>
<keyword evidence="6 8" id="KW-1133">Transmembrane helix</keyword>
<keyword evidence="7 8" id="KW-0472">Membrane</keyword>
<feature type="transmembrane region" description="Helical" evidence="8">
    <location>
        <begin position="164"/>
        <end position="183"/>
    </location>
</feature>
<organism evidence="10 11">
    <name type="scientific">Paenibacillus solisilvae</name>
    <dbReference type="NCBI Taxonomy" id="2486751"/>
    <lineage>
        <taxon>Bacteria</taxon>
        <taxon>Bacillati</taxon>
        <taxon>Bacillota</taxon>
        <taxon>Bacilli</taxon>
        <taxon>Bacillales</taxon>
        <taxon>Paenibacillaceae</taxon>
        <taxon>Paenibacillus</taxon>
    </lineage>
</organism>
<dbReference type="PRINTS" id="PR01036">
    <property type="entry name" value="TCRTETB"/>
</dbReference>
<keyword evidence="5 8" id="KW-0812">Transmembrane</keyword>
<evidence type="ECO:0000256" key="6">
    <source>
        <dbReference type="ARBA" id="ARBA00022989"/>
    </source>
</evidence>
<proteinExistence type="inferred from homology"/>
<keyword evidence="4" id="KW-1003">Cell membrane</keyword>
<evidence type="ECO:0000256" key="8">
    <source>
        <dbReference type="SAM" id="Phobius"/>
    </source>
</evidence>
<dbReference type="NCBIfam" id="TIGR00711">
    <property type="entry name" value="efflux_EmrB"/>
    <property type="match status" value="1"/>
</dbReference>
<keyword evidence="11" id="KW-1185">Reference proteome</keyword>
<feature type="domain" description="Major facilitator superfamily (MFS) profile" evidence="9">
    <location>
        <begin position="10"/>
        <end position="477"/>
    </location>
</feature>
<dbReference type="InterPro" id="IPR020846">
    <property type="entry name" value="MFS_dom"/>
</dbReference>
<dbReference type="EMBL" id="JBHSOW010000007">
    <property type="protein sequence ID" value="MFC5647786.1"/>
    <property type="molecule type" value="Genomic_DNA"/>
</dbReference>
<feature type="transmembrane region" description="Helical" evidence="8">
    <location>
        <begin position="47"/>
        <end position="64"/>
    </location>
</feature>
<feature type="transmembrane region" description="Helical" evidence="8">
    <location>
        <begin position="228"/>
        <end position="245"/>
    </location>
</feature>
<protein>
    <submittedName>
        <fullName evidence="10">MFS transporter</fullName>
    </submittedName>
</protein>
<evidence type="ECO:0000256" key="2">
    <source>
        <dbReference type="ARBA" id="ARBA00008537"/>
    </source>
</evidence>
<sequence>MNTVNRKWMTLSVTSLGALLSALNFSTLIIALPDLITGLHASLLQAMWIMLAYMVAQTVAVLMAGSLADRFGRKRLYMFGLIVFTIFSFTSGFAPNAPMLILFRVLQGIGGAMVMANSTAIVADAFPREELGRALGINIMVVAVGQIIGPVLGGWLTTAYGWEWTFWFNIPFGVIAILWGMWAMGMKDVKRAGETKKFDMLGSVLYVIFMTGLLLGLTWGPIQQWNSPVVYISFLAFVIAFPLFLRVENGHPSALLHLPLFKNIVFSLGIVTATLNGLARMAVMFMLIFYFQGALSYDALMAGILTIPLAAGMLIFSPLAGWLGDRYGETTPATAGIIFSFIGLVGLAMDTGLHTPYWQLAFWMTLISIGSGLFNSPNSSSIMNAAGPKYRGEASGIRSLTANLGMMLSVAFTIPLVTQSIPREAMLAIFSGTQVGLENPEQSLSGFITGLHTVFWVMAALMVAACFLSIMRAGRTVKHEAGVNGVTPQ</sequence>
<feature type="transmembrane region" description="Helical" evidence="8">
    <location>
        <begin position="299"/>
        <end position="323"/>
    </location>
</feature>
<name>A0ABW0VTB5_9BACL</name>
<dbReference type="InterPro" id="IPR004638">
    <property type="entry name" value="EmrB-like"/>
</dbReference>
<comment type="caution">
    <text evidence="10">The sequence shown here is derived from an EMBL/GenBank/DDBJ whole genome shotgun (WGS) entry which is preliminary data.</text>
</comment>
<evidence type="ECO:0000256" key="4">
    <source>
        <dbReference type="ARBA" id="ARBA00022475"/>
    </source>
</evidence>
<feature type="transmembrane region" description="Helical" evidence="8">
    <location>
        <begin position="330"/>
        <end position="349"/>
    </location>
</feature>
<feature type="transmembrane region" description="Helical" evidence="8">
    <location>
        <begin position="355"/>
        <end position="375"/>
    </location>
</feature>
<dbReference type="InterPro" id="IPR036259">
    <property type="entry name" value="MFS_trans_sf"/>
</dbReference>
<evidence type="ECO:0000313" key="11">
    <source>
        <dbReference type="Proteomes" id="UP001596047"/>
    </source>
</evidence>
<evidence type="ECO:0000256" key="3">
    <source>
        <dbReference type="ARBA" id="ARBA00022448"/>
    </source>
</evidence>
<evidence type="ECO:0000313" key="10">
    <source>
        <dbReference type="EMBL" id="MFC5647786.1"/>
    </source>
</evidence>
<evidence type="ECO:0000256" key="1">
    <source>
        <dbReference type="ARBA" id="ARBA00004651"/>
    </source>
</evidence>
<dbReference type="PANTHER" id="PTHR42718">
    <property type="entry name" value="MAJOR FACILITATOR SUPERFAMILY MULTIDRUG TRANSPORTER MFSC"/>
    <property type="match status" value="1"/>
</dbReference>
<dbReference type="RefSeq" id="WP_379186242.1">
    <property type="nucleotide sequence ID" value="NZ_JBHSOW010000007.1"/>
</dbReference>
<feature type="transmembrane region" description="Helical" evidence="8">
    <location>
        <begin position="76"/>
        <end position="95"/>
    </location>
</feature>
<dbReference type="SUPFAM" id="SSF103473">
    <property type="entry name" value="MFS general substrate transporter"/>
    <property type="match status" value="1"/>
</dbReference>
<feature type="transmembrane region" description="Helical" evidence="8">
    <location>
        <begin position="265"/>
        <end position="293"/>
    </location>
</feature>
<feature type="transmembrane region" description="Helical" evidence="8">
    <location>
        <begin position="135"/>
        <end position="158"/>
    </location>
</feature>
<dbReference type="PANTHER" id="PTHR42718:SF9">
    <property type="entry name" value="MAJOR FACILITATOR SUPERFAMILY MULTIDRUG TRANSPORTER MFSC"/>
    <property type="match status" value="1"/>
</dbReference>
<accession>A0ABW0VTB5</accession>
<feature type="transmembrane region" description="Helical" evidence="8">
    <location>
        <begin position="396"/>
        <end position="417"/>
    </location>
</feature>
<dbReference type="CDD" id="cd17321">
    <property type="entry name" value="MFS_MMR_MDR_like"/>
    <property type="match status" value="1"/>
</dbReference>
<keyword evidence="3" id="KW-0813">Transport</keyword>
<comment type="similarity">
    <text evidence="2">Belongs to the major facilitator superfamily. EmrB family.</text>
</comment>
<reference evidence="11" key="1">
    <citation type="journal article" date="2019" name="Int. J. Syst. Evol. Microbiol.">
        <title>The Global Catalogue of Microorganisms (GCM) 10K type strain sequencing project: providing services to taxonomists for standard genome sequencing and annotation.</title>
        <authorList>
            <consortium name="The Broad Institute Genomics Platform"/>
            <consortium name="The Broad Institute Genome Sequencing Center for Infectious Disease"/>
            <person name="Wu L."/>
            <person name="Ma J."/>
        </authorList>
    </citation>
    <scope>NUCLEOTIDE SEQUENCE [LARGE SCALE GENOMIC DNA]</scope>
    <source>
        <strain evidence="11">CGMCC 1.3240</strain>
    </source>
</reference>
<dbReference type="PROSITE" id="PS50850">
    <property type="entry name" value="MFS"/>
    <property type="match status" value="1"/>
</dbReference>
<evidence type="ECO:0000259" key="9">
    <source>
        <dbReference type="PROSITE" id="PS50850"/>
    </source>
</evidence>
<dbReference type="InterPro" id="IPR011701">
    <property type="entry name" value="MFS"/>
</dbReference>
<dbReference type="Gene3D" id="1.20.1720.10">
    <property type="entry name" value="Multidrug resistance protein D"/>
    <property type="match status" value="1"/>
</dbReference>
<evidence type="ECO:0000256" key="5">
    <source>
        <dbReference type="ARBA" id="ARBA00022692"/>
    </source>
</evidence>
<feature type="transmembrane region" description="Helical" evidence="8">
    <location>
        <begin position="204"/>
        <end position="222"/>
    </location>
</feature>
<feature type="transmembrane region" description="Helical" evidence="8">
    <location>
        <begin position="101"/>
        <end position="123"/>
    </location>
</feature>
<dbReference type="Pfam" id="PF07690">
    <property type="entry name" value="MFS_1"/>
    <property type="match status" value="1"/>
</dbReference>
<dbReference type="Gene3D" id="1.20.1250.20">
    <property type="entry name" value="MFS general substrate transporter like domains"/>
    <property type="match status" value="1"/>
</dbReference>
<gene>
    <name evidence="10" type="ORF">ACFPYJ_01380</name>
</gene>
<feature type="transmembrane region" description="Helical" evidence="8">
    <location>
        <begin position="447"/>
        <end position="470"/>
    </location>
</feature>
<dbReference type="Proteomes" id="UP001596047">
    <property type="component" value="Unassembled WGS sequence"/>
</dbReference>
<comment type="subcellular location">
    <subcellularLocation>
        <location evidence="1">Cell membrane</location>
        <topology evidence="1">Multi-pass membrane protein</topology>
    </subcellularLocation>
</comment>